<proteinExistence type="predicted"/>
<gene>
    <name evidence="2" type="ORF">MGALJ_42530</name>
</gene>
<keyword evidence="3" id="KW-1185">Reference proteome</keyword>
<accession>A0A9W4FH06</accession>
<evidence type="ECO:0000313" key="2">
    <source>
        <dbReference type="EMBL" id="BBY94584.1"/>
    </source>
</evidence>
<feature type="region of interest" description="Disordered" evidence="1">
    <location>
        <begin position="1"/>
        <end position="34"/>
    </location>
</feature>
<protein>
    <submittedName>
        <fullName evidence="2">Uncharacterized protein</fullName>
    </submittedName>
</protein>
<evidence type="ECO:0000313" key="3">
    <source>
        <dbReference type="Proteomes" id="UP000465785"/>
    </source>
</evidence>
<dbReference type="EMBL" id="AP022601">
    <property type="protein sequence ID" value="BBY94584.1"/>
    <property type="molecule type" value="Genomic_DNA"/>
</dbReference>
<dbReference type="KEGG" id="mgau:MGALJ_42530"/>
<reference evidence="2 3" key="1">
    <citation type="journal article" date="2019" name="Emerg. Microbes Infect.">
        <title>Comprehensive subspecies identification of 175 nontuberculous mycobacteria species based on 7547 genomic profiles.</title>
        <authorList>
            <person name="Matsumoto Y."/>
            <person name="Kinjo T."/>
            <person name="Motooka D."/>
            <person name="Nabeya D."/>
            <person name="Jung N."/>
            <person name="Uechi K."/>
            <person name="Horii T."/>
            <person name="Iida T."/>
            <person name="Fujita J."/>
            <person name="Nakamura S."/>
        </authorList>
    </citation>
    <scope>NUCLEOTIDE SEQUENCE [LARGE SCALE GENOMIC DNA]</scope>
    <source>
        <strain evidence="2 3">JCM 6399</strain>
    </source>
</reference>
<dbReference type="AlphaFoldDB" id="A0A9W4FH06"/>
<dbReference type="Proteomes" id="UP000465785">
    <property type="component" value="Chromosome"/>
</dbReference>
<name>A0A9W4FH06_9MYCO</name>
<sequence>MEGDAFFDQQRAGAATMAGGGGPVGADDSPPRHIGVEQTHCAADLTGADSDPAADVSVSRDGAKRNGLDVFTDVIDDAHLVLIRRAGR</sequence>
<organism evidence="2 3">
    <name type="scientific">Mycobacterium gallinarum</name>
    <dbReference type="NCBI Taxonomy" id="39689"/>
    <lineage>
        <taxon>Bacteria</taxon>
        <taxon>Bacillati</taxon>
        <taxon>Actinomycetota</taxon>
        <taxon>Actinomycetes</taxon>
        <taxon>Mycobacteriales</taxon>
        <taxon>Mycobacteriaceae</taxon>
        <taxon>Mycobacterium</taxon>
    </lineage>
</organism>
<evidence type="ECO:0000256" key="1">
    <source>
        <dbReference type="SAM" id="MobiDB-lite"/>
    </source>
</evidence>